<keyword evidence="2" id="KW-1185">Reference proteome</keyword>
<reference evidence="1" key="1">
    <citation type="submission" date="2021-12" db="EMBL/GenBank/DDBJ databases">
        <title>Novel species in genus Dyadobacter.</title>
        <authorList>
            <person name="Ma C."/>
        </authorList>
    </citation>
    <scope>NUCLEOTIDE SEQUENCE</scope>
    <source>
        <strain evidence="1">CY399</strain>
    </source>
</reference>
<sequence length="69" mass="8091">METMIVELTHKRALQLLRDLEALDIIKLHDNAEVQKPKLSEKYKGILSKEESQDLSMHINQMRSEWSSI</sequence>
<name>A0A9X1PE98_9BACT</name>
<dbReference type="AlphaFoldDB" id="A0A9X1PE98"/>
<comment type="caution">
    <text evidence="1">The sequence shown here is derived from an EMBL/GenBank/DDBJ whole genome shotgun (WGS) entry which is preliminary data.</text>
</comment>
<organism evidence="1 2">
    <name type="scientific">Dyadobacter fanqingshengii</name>
    <dbReference type="NCBI Taxonomy" id="2906443"/>
    <lineage>
        <taxon>Bacteria</taxon>
        <taxon>Pseudomonadati</taxon>
        <taxon>Bacteroidota</taxon>
        <taxon>Cytophagia</taxon>
        <taxon>Cytophagales</taxon>
        <taxon>Spirosomataceae</taxon>
        <taxon>Dyadobacter</taxon>
    </lineage>
</organism>
<dbReference type="EMBL" id="JAJTTA010000005">
    <property type="protein sequence ID" value="MCF0042977.1"/>
    <property type="molecule type" value="Genomic_DNA"/>
</dbReference>
<gene>
    <name evidence="1" type="ORF">LXM24_22940</name>
</gene>
<accession>A0A9X1PE98</accession>
<evidence type="ECO:0000313" key="1">
    <source>
        <dbReference type="EMBL" id="MCF0042977.1"/>
    </source>
</evidence>
<evidence type="ECO:0000313" key="2">
    <source>
        <dbReference type="Proteomes" id="UP001139700"/>
    </source>
</evidence>
<protein>
    <submittedName>
        <fullName evidence="1">Uncharacterized protein</fullName>
    </submittedName>
</protein>
<dbReference type="RefSeq" id="WP_234615814.1">
    <property type="nucleotide sequence ID" value="NZ_CP098806.1"/>
</dbReference>
<dbReference type="Proteomes" id="UP001139700">
    <property type="component" value="Unassembled WGS sequence"/>
</dbReference>
<proteinExistence type="predicted"/>